<gene>
    <name evidence="1" type="ORF">G5B37_08905</name>
</gene>
<dbReference type="KEGG" id="mgel:G5B37_08905"/>
<keyword evidence="1" id="KW-0378">Hydrolase</keyword>
<dbReference type="EMBL" id="CP049057">
    <property type="protein sequence ID" value="QIE59679.1"/>
    <property type="molecule type" value="Genomic_DNA"/>
</dbReference>
<dbReference type="RefSeq" id="WP_164679692.1">
    <property type="nucleotide sequence ID" value="NZ_CP049057.1"/>
</dbReference>
<dbReference type="Proteomes" id="UP000505306">
    <property type="component" value="Chromosome"/>
</dbReference>
<dbReference type="PROSITE" id="PS00141">
    <property type="entry name" value="ASP_PROTEASE"/>
    <property type="match status" value="1"/>
</dbReference>
<dbReference type="Pfam" id="PF13650">
    <property type="entry name" value="Asp_protease_2"/>
    <property type="match status" value="1"/>
</dbReference>
<dbReference type="SUPFAM" id="SSF50630">
    <property type="entry name" value="Acid proteases"/>
    <property type="match status" value="1"/>
</dbReference>
<dbReference type="AlphaFoldDB" id="A0A6G6GM95"/>
<keyword evidence="1" id="KW-0645">Protease</keyword>
<name>A0A6G6GM95_9FLAO</name>
<reference evidence="1 2" key="1">
    <citation type="submission" date="2020-02" db="EMBL/GenBank/DDBJ databases">
        <title>Complete genome sequence of Flavobacteriaceae bacterium.</title>
        <authorList>
            <person name="Kim S.-J."/>
            <person name="Kim Y.-S."/>
            <person name="Kim K.-H."/>
        </authorList>
    </citation>
    <scope>NUCLEOTIDE SEQUENCE [LARGE SCALE GENOMIC DNA]</scope>
    <source>
        <strain evidence="1 2">RR4-40</strain>
    </source>
</reference>
<dbReference type="InterPro" id="IPR001969">
    <property type="entry name" value="Aspartic_peptidase_AS"/>
</dbReference>
<protein>
    <submittedName>
        <fullName evidence="1">Acid protease</fullName>
    </submittedName>
</protein>
<proteinExistence type="predicted"/>
<dbReference type="GO" id="GO:0004190">
    <property type="term" value="F:aspartic-type endopeptidase activity"/>
    <property type="evidence" value="ECO:0007669"/>
    <property type="project" value="InterPro"/>
</dbReference>
<dbReference type="InterPro" id="IPR021109">
    <property type="entry name" value="Peptidase_aspartic_dom_sf"/>
</dbReference>
<dbReference type="CDD" id="cd05483">
    <property type="entry name" value="retropepsin_like_bacteria"/>
    <property type="match status" value="1"/>
</dbReference>
<evidence type="ECO:0000313" key="1">
    <source>
        <dbReference type="EMBL" id="QIE59679.1"/>
    </source>
</evidence>
<organism evidence="1 2">
    <name type="scientific">Rasiella rasia</name>
    <dbReference type="NCBI Taxonomy" id="2744027"/>
    <lineage>
        <taxon>Bacteria</taxon>
        <taxon>Pseudomonadati</taxon>
        <taxon>Bacteroidota</taxon>
        <taxon>Flavobacteriia</taxon>
        <taxon>Flavobacteriales</taxon>
        <taxon>Flavobacteriaceae</taxon>
        <taxon>Rasiella</taxon>
    </lineage>
</organism>
<keyword evidence="2" id="KW-1185">Reference proteome</keyword>
<dbReference type="GO" id="GO:0006508">
    <property type="term" value="P:proteolysis"/>
    <property type="evidence" value="ECO:0007669"/>
    <property type="project" value="UniProtKB-KW"/>
</dbReference>
<accession>A0A6G6GM95</accession>
<dbReference type="InterPro" id="IPR034122">
    <property type="entry name" value="Retropepsin-like_bacterial"/>
</dbReference>
<sequence length="146" mass="16249">MSDLRSFLEADGFYRIPLKKLQTGHYKFQAKINGVKGQFILDTGASTSCIGMQSILFFLLHNEDSDVKAAGAGATNMQTQIARNNILTIGALAIKRTDFVLFDLSHVNEALEQAFEEPVHGIIGADILKKYRAVIDYGRNCFYLKD</sequence>
<evidence type="ECO:0000313" key="2">
    <source>
        <dbReference type="Proteomes" id="UP000505306"/>
    </source>
</evidence>
<dbReference type="Gene3D" id="2.40.70.10">
    <property type="entry name" value="Acid Proteases"/>
    <property type="match status" value="1"/>
</dbReference>